<dbReference type="EMBL" id="RYZH01000004">
    <property type="protein sequence ID" value="RUL89210.1"/>
    <property type="molecule type" value="Genomic_DNA"/>
</dbReference>
<dbReference type="OrthoDB" id="9941765at2"/>
<organism evidence="1 2">
    <name type="scientific">Tautonia sociabilis</name>
    <dbReference type="NCBI Taxonomy" id="2080755"/>
    <lineage>
        <taxon>Bacteria</taxon>
        <taxon>Pseudomonadati</taxon>
        <taxon>Planctomycetota</taxon>
        <taxon>Planctomycetia</taxon>
        <taxon>Isosphaerales</taxon>
        <taxon>Isosphaeraceae</taxon>
        <taxon>Tautonia</taxon>
    </lineage>
</organism>
<dbReference type="Proteomes" id="UP000280296">
    <property type="component" value="Unassembled WGS sequence"/>
</dbReference>
<proteinExistence type="predicted"/>
<name>A0A432MPF1_9BACT</name>
<dbReference type="RefSeq" id="WP_126723945.1">
    <property type="nucleotide sequence ID" value="NZ_RYZH01000004.1"/>
</dbReference>
<reference evidence="1 2" key="1">
    <citation type="submission" date="2018-12" db="EMBL/GenBank/DDBJ databases">
        <authorList>
            <person name="Toschakov S.V."/>
        </authorList>
    </citation>
    <scope>NUCLEOTIDE SEQUENCE [LARGE SCALE GENOMIC DNA]</scope>
    <source>
        <strain evidence="1 2">GM2012</strain>
    </source>
</reference>
<protein>
    <submittedName>
        <fullName evidence="1">Uncharacterized protein</fullName>
    </submittedName>
</protein>
<keyword evidence="2" id="KW-1185">Reference proteome</keyword>
<accession>A0A432MPF1</accession>
<comment type="caution">
    <text evidence="1">The sequence shown here is derived from an EMBL/GenBank/DDBJ whole genome shotgun (WGS) entry which is preliminary data.</text>
</comment>
<sequence length="76" mass="8115">MLARFLPRAALASGIAALASVISPRFAAVLGGFFAGMLIQEAVLTARTVRVIPLLLRVFDWHEVDRLLNEAGGKAP</sequence>
<evidence type="ECO:0000313" key="1">
    <source>
        <dbReference type="EMBL" id="RUL89210.1"/>
    </source>
</evidence>
<dbReference type="AlphaFoldDB" id="A0A432MPF1"/>
<gene>
    <name evidence="1" type="ORF">TsocGM_03590</name>
</gene>
<reference evidence="1 2" key="2">
    <citation type="submission" date="2019-01" db="EMBL/GenBank/DDBJ databases">
        <title>Tautonia sociabilis, a novel thermotolerant planctomycete of Isosphaeraceae family, isolated from a 4000 m deep subterranean habitat.</title>
        <authorList>
            <person name="Kovaleva O.L."/>
            <person name="Elcheninov A.G."/>
            <person name="Van Heerden E."/>
            <person name="Toshchakov S.V."/>
            <person name="Novikov A."/>
            <person name="Bonch-Osmolovskaya E.A."/>
            <person name="Kublanov I.V."/>
        </authorList>
    </citation>
    <scope>NUCLEOTIDE SEQUENCE [LARGE SCALE GENOMIC DNA]</scope>
    <source>
        <strain evidence="1 2">GM2012</strain>
    </source>
</reference>
<evidence type="ECO:0000313" key="2">
    <source>
        <dbReference type="Proteomes" id="UP000280296"/>
    </source>
</evidence>